<keyword evidence="2" id="KW-1185">Reference proteome</keyword>
<comment type="caution">
    <text evidence="1">The sequence shown here is derived from an EMBL/GenBank/DDBJ whole genome shotgun (WGS) entry which is preliminary data.</text>
</comment>
<protein>
    <submittedName>
        <fullName evidence="1">Uncharacterized protein</fullName>
    </submittedName>
</protein>
<dbReference type="Proteomes" id="UP000265520">
    <property type="component" value="Unassembled WGS sequence"/>
</dbReference>
<proteinExistence type="predicted"/>
<evidence type="ECO:0000313" key="2">
    <source>
        <dbReference type="Proteomes" id="UP000265520"/>
    </source>
</evidence>
<name>A0A392P3N4_9FABA</name>
<dbReference type="AlphaFoldDB" id="A0A392P3N4"/>
<accession>A0A392P3N4</accession>
<organism evidence="1 2">
    <name type="scientific">Trifolium medium</name>
    <dbReference type="NCBI Taxonomy" id="97028"/>
    <lineage>
        <taxon>Eukaryota</taxon>
        <taxon>Viridiplantae</taxon>
        <taxon>Streptophyta</taxon>
        <taxon>Embryophyta</taxon>
        <taxon>Tracheophyta</taxon>
        <taxon>Spermatophyta</taxon>
        <taxon>Magnoliopsida</taxon>
        <taxon>eudicotyledons</taxon>
        <taxon>Gunneridae</taxon>
        <taxon>Pentapetalae</taxon>
        <taxon>rosids</taxon>
        <taxon>fabids</taxon>
        <taxon>Fabales</taxon>
        <taxon>Fabaceae</taxon>
        <taxon>Papilionoideae</taxon>
        <taxon>50 kb inversion clade</taxon>
        <taxon>NPAAA clade</taxon>
        <taxon>Hologalegina</taxon>
        <taxon>IRL clade</taxon>
        <taxon>Trifolieae</taxon>
        <taxon>Trifolium</taxon>
    </lineage>
</organism>
<sequence>EHKAYWAIKQLNLDAHLVGKARLLKLHELEEWRERAYENVVLFKARTKSQEEQGGGSDFTREFRMNFARGGILDQHGRPR</sequence>
<dbReference type="EMBL" id="LXQA010061561">
    <property type="protein sequence ID" value="MCI06354.1"/>
    <property type="molecule type" value="Genomic_DNA"/>
</dbReference>
<gene>
    <name evidence="1" type="ORF">A2U01_0027413</name>
</gene>
<feature type="non-terminal residue" evidence="1">
    <location>
        <position position="1"/>
    </location>
</feature>
<evidence type="ECO:0000313" key="1">
    <source>
        <dbReference type="EMBL" id="MCI06354.1"/>
    </source>
</evidence>
<reference evidence="1 2" key="1">
    <citation type="journal article" date="2018" name="Front. Plant Sci.">
        <title>Red Clover (Trifolium pratense) and Zigzag Clover (T. medium) - A Picture of Genomic Similarities and Differences.</title>
        <authorList>
            <person name="Dluhosova J."/>
            <person name="Istvanek J."/>
            <person name="Nedelnik J."/>
            <person name="Repkova J."/>
        </authorList>
    </citation>
    <scope>NUCLEOTIDE SEQUENCE [LARGE SCALE GENOMIC DNA]</scope>
    <source>
        <strain evidence="2">cv. 10/8</strain>
        <tissue evidence="1">Leaf</tissue>
    </source>
</reference>